<dbReference type="InterPro" id="IPR036388">
    <property type="entry name" value="WH-like_DNA-bd_sf"/>
</dbReference>
<comment type="caution">
    <text evidence="1">The sequence shown here is derived from an EMBL/GenBank/DDBJ whole genome shotgun (WGS) entry which is preliminary data.</text>
</comment>
<protein>
    <recommendedName>
        <fullName evidence="3">Transcriptional regulator</fullName>
    </recommendedName>
</protein>
<evidence type="ECO:0000313" key="2">
    <source>
        <dbReference type="Proteomes" id="UP000195120"/>
    </source>
</evidence>
<dbReference type="InterPro" id="IPR036390">
    <property type="entry name" value="WH_DNA-bd_sf"/>
</dbReference>
<accession>A0A9X6QTC3</accession>
<dbReference type="AlphaFoldDB" id="A0A9X6QTC3"/>
<dbReference type="Gene3D" id="1.10.10.10">
    <property type="entry name" value="Winged helix-like DNA-binding domain superfamily/Winged helix DNA-binding domain"/>
    <property type="match status" value="1"/>
</dbReference>
<evidence type="ECO:0000313" key="1">
    <source>
        <dbReference type="EMBL" id="OUB54551.1"/>
    </source>
</evidence>
<evidence type="ECO:0008006" key="3">
    <source>
        <dbReference type="Google" id="ProtNLM"/>
    </source>
</evidence>
<dbReference type="Proteomes" id="UP000195120">
    <property type="component" value="Unassembled WGS sequence"/>
</dbReference>
<proteinExistence type="predicted"/>
<sequence length="74" mass="8616">MITLISERNLAEIHEDDVDVLKVMAHPVRLKIVNEFMHHKMCNVTQLTEILRIPPLLNEVKAGIVQKYVMLFVH</sequence>
<dbReference type="SUPFAM" id="SSF46785">
    <property type="entry name" value="Winged helix' DNA-binding domain"/>
    <property type="match status" value="1"/>
</dbReference>
<organism evidence="1 2">
    <name type="scientific">Bacillus thuringiensis serovar iberica</name>
    <dbReference type="NCBI Taxonomy" id="180866"/>
    <lineage>
        <taxon>Bacteria</taxon>
        <taxon>Bacillati</taxon>
        <taxon>Bacillota</taxon>
        <taxon>Bacilli</taxon>
        <taxon>Bacillales</taxon>
        <taxon>Bacillaceae</taxon>
        <taxon>Bacillus</taxon>
        <taxon>Bacillus cereus group</taxon>
    </lineage>
</organism>
<gene>
    <name evidence="1" type="ORF">BK741_00740</name>
</gene>
<dbReference type="EMBL" id="MOOP01000013">
    <property type="protein sequence ID" value="OUB54551.1"/>
    <property type="molecule type" value="Genomic_DNA"/>
</dbReference>
<name>A0A9X6QTC3_BACTU</name>
<reference evidence="1 2" key="1">
    <citation type="submission" date="2016-10" db="EMBL/GenBank/DDBJ databases">
        <title>Comparative genomics of Bacillus thuringiensis reveals a path to pathogens against multiple invertebrate hosts.</title>
        <authorList>
            <person name="Zheng J."/>
            <person name="Gao Q."/>
            <person name="Liu H."/>
            <person name="Peng D."/>
            <person name="Ruan L."/>
            <person name="Sun M."/>
        </authorList>
    </citation>
    <scope>NUCLEOTIDE SEQUENCE [LARGE SCALE GENOMIC DNA]</scope>
    <source>
        <strain evidence="1">BGSC 4BW1</strain>
    </source>
</reference>